<name>A0ABQ3S041_9ACTN</name>
<dbReference type="GeneID" id="91471022"/>
<comment type="caution">
    <text evidence="2">The sequence shown here is derived from an EMBL/GenBank/DDBJ whole genome shotgun (WGS) entry which is preliminary data.</text>
</comment>
<keyword evidence="1" id="KW-1133">Transmembrane helix</keyword>
<evidence type="ECO:0000313" key="2">
    <source>
        <dbReference type="EMBL" id="GHI61493.1"/>
    </source>
</evidence>
<proteinExistence type="predicted"/>
<sequence length="134" mass="14494">MTMPTAPTAAGTERRLAGGWAQRLAWGFLVWGSLGLLVWVPFLYVAIRRGHSSDWAAFASFALYECVTLPWAVMTADGEGDPYLGIAIMVSLLTATGLLLFAMFDKSVPAARPSYGTALPSQGQPYQQGYPYGR</sequence>
<evidence type="ECO:0000313" key="3">
    <source>
        <dbReference type="Proteomes" id="UP000649259"/>
    </source>
</evidence>
<dbReference type="RefSeq" id="WP_189920718.1">
    <property type="nucleotide sequence ID" value="NZ_BMSI01000004.1"/>
</dbReference>
<evidence type="ECO:0008006" key="4">
    <source>
        <dbReference type="Google" id="ProtNLM"/>
    </source>
</evidence>
<feature type="transmembrane region" description="Helical" evidence="1">
    <location>
        <begin position="24"/>
        <end position="47"/>
    </location>
</feature>
<dbReference type="EMBL" id="BNEB01000003">
    <property type="protein sequence ID" value="GHI61493.1"/>
    <property type="molecule type" value="Genomic_DNA"/>
</dbReference>
<keyword evidence="3" id="KW-1185">Reference proteome</keyword>
<accession>A0ABQ3S041</accession>
<feature type="transmembrane region" description="Helical" evidence="1">
    <location>
        <begin position="54"/>
        <end position="72"/>
    </location>
</feature>
<organism evidence="2 3">
    <name type="scientific">Streptomyces asoensis</name>
    <dbReference type="NCBI Taxonomy" id="249586"/>
    <lineage>
        <taxon>Bacteria</taxon>
        <taxon>Bacillati</taxon>
        <taxon>Actinomycetota</taxon>
        <taxon>Actinomycetes</taxon>
        <taxon>Kitasatosporales</taxon>
        <taxon>Streptomycetaceae</taxon>
        <taxon>Streptomyces</taxon>
    </lineage>
</organism>
<gene>
    <name evidence="2" type="ORF">Saso_31430</name>
</gene>
<evidence type="ECO:0000256" key="1">
    <source>
        <dbReference type="SAM" id="Phobius"/>
    </source>
</evidence>
<keyword evidence="1" id="KW-0812">Transmembrane</keyword>
<protein>
    <recommendedName>
        <fullName evidence="4">Integral membrane protein</fullName>
    </recommendedName>
</protein>
<reference evidence="3" key="1">
    <citation type="submission" date="2023-07" db="EMBL/GenBank/DDBJ databases">
        <title>Whole genome shotgun sequence of Streptomyces cacaoi subsp. asoensis NBRC 13813.</title>
        <authorList>
            <person name="Komaki H."/>
            <person name="Tamura T."/>
        </authorList>
    </citation>
    <scope>NUCLEOTIDE SEQUENCE [LARGE SCALE GENOMIC DNA]</scope>
    <source>
        <strain evidence="3">NBRC 13813</strain>
    </source>
</reference>
<dbReference type="Proteomes" id="UP000649259">
    <property type="component" value="Unassembled WGS sequence"/>
</dbReference>
<keyword evidence="1" id="KW-0472">Membrane</keyword>
<feature type="transmembrane region" description="Helical" evidence="1">
    <location>
        <begin position="84"/>
        <end position="104"/>
    </location>
</feature>